<gene>
    <name evidence="2" type="ORF">GCM10011489_23370</name>
</gene>
<evidence type="ECO:0000313" key="3">
    <source>
        <dbReference type="Proteomes" id="UP000621454"/>
    </source>
</evidence>
<sequence>MTTHDEKARGDVPPHDPTFDLENLDCSAVLADVWLLLDNECDQDVRARLTAHLQTCQQCFEHYGIEKQLKALINRKCGGDQAPAGLRERLTVQIRQSVTITETQIDGPDRT</sequence>
<organism evidence="2 3">
    <name type="scientific">Gordonia jinhuaensis</name>
    <dbReference type="NCBI Taxonomy" id="1517702"/>
    <lineage>
        <taxon>Bacteria</taxon>
        <taxon>Bacillati</taxon>
        <taxon>Actinomycetota</taxon>
        <taxon>Actinomycetes</taxon>
        <taxon>Mycobacteriales</taxon>
        <taxon>Gordoniaceae</taxon>
        <taxon>Gordonia</taxon>
    </lineage>
</organism>
<dbReference type="AlphaFoldDB" id="A0A916T8Q2"/>
<proteinExistence type="predicted"/>
<dbReference type="EMBL" id="BMGC01000015">
    <property type="protein sequence ID" value="GGB34613.1"/>
    <property type="molecule type" value="Genomic_DNA"/>
</dbReference>
<keyword evidence="3" id="KW-1185">Reference proteome</keyword>
<reference evidence="2" key="2">
    <citation type="submission" date="2020-09" db="EMBL/GenBank/DDBJ databases">
        <authorList>
            <person name="Sun Q."/>
            <person name="Zhou Y."/>
        </authorList>
    </citation>
    <scope>NUCLEOTIDE SEQUENCE</scope>
    <source>
        <strain evidence="2">CGMCC 1.12827</strain>
    </source>
</reference>
<dbReference type="InterPro" id="IPR027383">
    <property type="entry name" value="Znf_put"/>
</dbReference>
<evidence type="ECO:0000313" key="2">
    <source>
        <dbReference type="EMBL" id="GGB34613.1"/>
    </source>
</evidence>
<accession>A0A916T8Q2</accession>
<feature type="domain" description="Putative zinc-finger" evidence="1">
    <location>
        <begin position="26"/>
        <end position="59"/>
    </location>
</feature>
<dbReference type="Proteomes" id="UP000621454">
    <property type="component" value="Unassembled WGS sequence"/>
</dbReference>
<dbReference type="InterPro" id="IPR024020">
    <property type="entry name" value="Anit_sigma_mycothiol_RsrA"/>
</dbReference>
<evidence type="ECO:0000259" key="1">
    <source>
        <dbReference type="Pfam" id="PF13490"/>
    </source>
</evidence>
<comment type="caution">
    <text evidence="2">The sequence shown here is derived from an EMBL/GenBank/DDBJ whole genome shotgun (WGS) entry which is preliminary data.</text>
</comment>
<dbReference type="NCBIfam" id="TIGR03988">
    <property type="entry name" value="antisig_RsrA"/>
    <property type="match status" value="1"/>
</dbReference>
<protein>
    <recommendedName>
        <fullName evidence="1">Putative zinc-finger domain-containing protein</fullName>
    </recommendedName>
</protein>
<name>A0A916T8Q2_9ACTN</name>
<reference evidence="2" key="1">
    <citation type="journal article" date="2014" name="Int. J. Syst. Evol. Microbiol.">
        <title>Complete genome sequence of Corynebacterium casei LMG S-19264T (=DSM 44701T), isolated from a smear-ripened cheese.</title>
        <authorList>
            <consortium name="US DOE Joint Genome Institute (JGI-PGF)"/>
            <person name="Walter F."/>
            <person name="Albersmeier A."/>
            <person name="Kalinowski J."/>
            <person name="Ruckert C."/>
        </authorList>
    </citation>
    <scope>NUCLEOTIDE SEQUENCE</scope>
    <source>
        <strain evidence="2">CGMCC 1.12827</strain>
    </source>
</reference>
<dbReference type="Pfam" id="PF13490">
    <property type="entry name" value="zf-HC2"/>
    <property type="match status" value="1"/>
</dbReference>